<protein>
    <submittedName>
        <fullName evidence="2">Uncharacterized protein</fullName>
    </submittedName>
</protein>
<name>A0A1V9GZI0_9XANT</name>
<evidence type="ECO:0000256" key="1">
    <source>
        <dbReference type="SAM" id="MobiDB-lite"/>
    </source>
</evidence>
<sequence>MGARAQRDQVVLRSAGSSLPPVRSVAPRHAGGAGLHAHATGAQPMRSYPGDSTTAKPLAAVSMFLVPAFQPGCGSALIERGSPACRAA</sequence>
<reference evidence="2 3" key="2">
    <citation type="journal article" date="2017" name="Plant Pathol.">
        <title>Pathogenicity and virulence gene content of Xanthomonas strains infecting Araceae, formerly known as Xanthomonas axonopodis pv. dieffenbachiae.</title>
        <authorList>
            <person name="Constantin E.C."/>
            <person name="Haegeman A."/>
            <person name="Van Vaerenbergh J."/>
            <person name="Baeyen S."/>
            <person name="Van Malderghem C."/>
            <person name="Maes M."/>
            <person name="Cottyn B."/>
        </authorList>
    </citation>
    <scope>NUCLEOTIDE SEQUENCE [LARGE SCALE GENOMIC DNA]</scope>
    <source>
        <strain evidence="3">LMG9055</strain>
    </source>
</reference>
<proteinExistence type="predicted"/>
<dbReference type="AlphaFoldDB" id="A0A1V9GZI0"/>
<comment type="caution">
    <text evidence="2">The sequence shown here is derived from an EMBL/GenBank/DDBJ whole genome shotgun (WGS) entry which is preliminary data.</text>
</comment>
<accession>A0A1V9GZI0</accession>
<gene>
    <name evidence="2" type="ORF">IA54_009570</name>
</gene>
<evidence type="ECO:0000313" key="2">
    <source>
        <dbReference type="EMBL" id="OQP76034.1"/>
    </source>
</evidence>
<dbReference type="Proteomes" id="UP000050343">
    <property type="component" value="Unassembled WGS sequence"/>
</dbReference>
<evidence type="ECO:0000313" key="3">
    <source>
        <dbReference type="Proteomes" id="UP000050343"/>
    </source>
</evidence>
<feature type="region of interest" description="Disordered" evidence="1">
    <location>
        <begin position="1"/>
        <end position="53"/>
    </location>
</feature>
<reference evidence="2 3" key="1">
    <citation type="journal article" date="2016" name="Plant Pathol.">
        <title>Genetic characterization of strains named as Xanthomonas axonopodis pv. dieffenbachiae leads to a taxonomic revision of the X. axonopodis species complex.</title>
        <authorList>
            <person name="Constantin E.C."/>
            <person name="Cleenwerck I."/>
            <person name="Maes M."/>
            <person name="Baeyen S."/>
            <person name="Van Malderghem C."/>
            <person name="De Vos P."/>
            <person name="Cottyn B."/>
        </authorList>
    </citation>
    <scope>NUCLEOTIDE SEQUENCE [LARGE SCALE GENOMIC DNA]</scope>
    <source>
        <strain evidence="3">LMG9055</strain>
    </source>
</reference>
<dbReference type="EMBL" id="JPUO02000191">
    <property type="protein sequence ID" value="OQP76034.1"/>
    <property type="molecule type" value="Genomic_DNA"/>
</dbReference>
<organism evidence="2 3">
    <name type="scientific">Xanthomonas phaseoli pv. syngonii LMG 9055</name>
    <dbReference type="NCBI Taxonomy" id="1437878"/>
    <lineage>
        <taxon>Bacteria</taxon>
        <taxon>Pseudomonadati</taxon>
        <taxon>Pseudomonadota</taxon>
        <taxon>Gammaproteobacteria</taxon>
        <taxon>Lysobacterales</taxon>
        <taxon>Lysobacteraceae</taxon>
        <taxon>Xanthomonas</taxon>
    </lineage>
</organism>